<reference evidence="3" key="1">
    <citation type="submission" date="2017-02" db="EMBL/GenBank/DDBJ databases">
        <authorList>
            <person name="Varghese N."/>
            <person name="Submissions S."/>
        </authorList>
    </citation>
    <scope>NUCLEOTIDE SEQUENCE [LARGE SCALE GENOMIC DNA]</scope>
    <source>
        <strain evidence="3">USBA 833</strain>
    </source>
</reference>
<feature type="domain" description="Anti-sigma-28 factor FlgM C-terminal" evidence="1">
    <location>
        <begin position="32"/>
        <end position="85"/>
    </location>
</feature>
<dbReference type="EMBL" id="FUYH01000007">
    <property type="protein sequence ID" value="SKA86144.1"/>
    <property type="molecule type" value="Genomic_DNA"/>
</dbReference>
<protein>
    <submittedName>
        <fullName evidence="2">Anti-sigma-28 factor, FlgM family</fullName>
    </submittedName>
</protein>
<evidence type="ECO:0000259" key="1">
    <source>
        <dbReference type="Pfam" id="PF04316"/>
    </source>
</evidence>
<dbReference type="OrthoDB" id="2112800at2"/>
<accession>A0A1T4X959</accession>
<organism evidence="2 3">
    <name type="scientific">Caloramator quimbayensis</name>
    <dbReference type="NCBI Taxonomy" id="1147123"/>
    <lineage>
        <taxon>Bacteria</taxon>
        <taxon>Bacillati</taxon>
        <taxon>Bacillota</taxon>
        <taxon>Clostridia</taxon>
        <taxon>Eubacteriales</taxon>
        <taxon>Clostridiaceae</taxon>
        <taxon>Caloramator</taxon>
    </lineage>
</organism>
<keyword evidence="3" id="KW-1185">Reference proteome</keyword>
<dbReference type="RefSeq" id="WP_078696198.1">
    <property type="nucleotide sequence ID" value="NZ_FUYH01000007.1"/>
</dbReference>
<dbReference type="STRING" id="1147123.SAMN05443428_10747"/>
<evidence type="ECO:0000313" key="3">
    <source>
        <dbReference type="Proteomes" id="UP000190105"/>
    </source>
</evidence>
<dbReference type="SUPFAM" id="SSF101498">
    <property type="entry name" value="Anti-sigma factor FlgM"/>
    <property type="match status" value="1"/>
</dbReference>
<proteinExistence type="predicted"/>
<dbReference type="InterPro" id="IPR035890">
    <property type="entry name" value="Anti-sigma-28_factor_FlgM_sf"/>
</dbReference>
<dbReference type="Pfam" id="PF04316">
    <property type="entry name" value="FlgM"/>
    <property type="match status" value="1"/>
</dbReference>
<dbReference type="InterPro" id="IPR031316">
    <property type="entry name" value="FlgM_C"/>
</dbReference>
<dbReference type="Proteomes" id="UP000190105">
    <property type="component" value="Unassembled WGS sequence"/>
</dbReference>
<evidence type="ECO:0000313" key="2">
    <source>
        <dbReference type="EMBL" id="SKA86144.1"/>
    </source>
</evidence>
<dbReference type="AlphaFoldDB" id="A0A1T4X959"/>
<sequence>MKVNNSVNRVLNIYSKSVNNKSEQLKKTNKKDTIEISSKGRELQKYIEIIKNTELKSSRADEIKNLLDNGCYCIDENKIASGIIEYIKESDV</sequence>
<name>A0A1T4X959_9CLOT</name>
<gene>
    <name evidence="2" type="ORF">SAMN05443428_10747</name>
</gene>